<keyword evidence="8 15" id="KW-0378">Hydrolase</keyword>
<name>A0A809REX8_9PROT</name>
<sequence length="376" mass="40339">MNDTLKLTQDLIIRQSSTPDDAGCQTLMQDRLAPLGFKFEYINSNGVTNLWARRGTTAPLLCFAGHTDVVPTGPIDKWVSDPFTPTIRDGQLYGRGAADMKASLAAFVTSIEGFVVQHPDHKGSIALLITSDEEGVATDGTIKVVEALAARGEKIDCCIVGEPTCVSQLGDTIKNGRRGSLSGKLTVKGIQGHIAYPHLVRNPIHQAAPAIAELAATVWDEGNEYFPPTSWQISNIHGGTGATNVVPGTVEIKFNFRHSTASTKEDLKSRVHAILDKHGLEYDLDWENSGKPYLTPRGSLVAAIGAAIKTVTGLDTELSTTGGTSDGRFIADIAEQVVEFGPINASIHKLNEHVAVADLDPLRAIYQTTLEHILAK</sequence>
<evidence type="ECO:0000259" key="16">
    <source>
        <dbReference type="Pfam" id="PF07687"/>
    </source>
</evidence>
<feature type="binding site" evidence="15">
    <location>
        <position position="134"/>
    </location>
    <ligand>
        <name>Zn(2+)</name>
        <dbReference type="ChEBI" id="CHEBI:29105"/>
        <label>2</label>
    </ligand>
</feature>
<accession>A0A809REX8</accession>
<evidence type="ECO:0000256" key="3">
    <source>
        <dbReference type="ARBA" id="ARBA00011738"/>
    </source>
</evidence>
<keyword evidence="18" id="KW-1185">Reference proteome</keyword>
<evidence type="ECO:0000256" key="13">
    <source>
        <dbReference type="ARBA" id="ARBA00031891"/>
    </source>
</evidence>
<evidence type="ECO:0000256" key="4">
    <source>
        <dbReference type="ARBA" id="ARBA00011921"/>
    </source>
</evidence>
<dbReference type="SUPFAM" id="SSF53187">
    <property type="entry name" value="Zn-dependent exopeptidases"/>
    <property type="match status" value="1"/>
</dbReference>
<evidence type="ECO:0000256" key="1">
    <source>
        <dbReference type="ARBA" id="ARBA00005130"/>
    </source>
</evidence>
<comment type="function">
    <text evidence="15">Catalyzes the hydrolysis of N-succinyl-L,L-diaminopimelic acid (SDAP), forming succinate and LL-2,6-diaminopimelate (DAP), an intermediate involved in the bacterial biosynthesis of lysine and meso-diaminopimelic acid, an essential component of bacterial cell walls.</text>
</comment>
<keyword evidence="11 15" id="KW-0457">Lysine biosynthesis</keyword>
<dbReference type="EMBL" id="AP021881">
    <property type="protein sequence ID" value="BBP00186.1"/>
    <property type="molecule type" value="Genomic_DNA"/>
</dbReference>
<comment type="subunit">
    <text evidence="3 15">Homodimer.</text>
</comment>
<dbReference type="InterPro" id="IPR002933">
    <property type="entry name" value="Peptidase_M20"/>
</dbReference>
<comment type="cofactor">
    <cofactor evidence="15">
        <name>Zn(2+)</name>
        <dbReference type="ChEBI" id="CHEBI:29105"/>
    </cofactor>
    <cofactor evidence="15">
        <name>Co(2+)</name>
        <dbReference type="ChEBI" id="CHEBI:48828"/>
    </cofactor>
    <text evidence="15">Binds 2 Zn(2+) or Co(2+) ions per subunit.</text>
</comment>
<gene>
    <name evidence="15 17" type="primary">dapE</name>
    <name evidence="17" type="ORF">SFSGTM_08940</name>
</gene>
<keyword evidence="6 15" id="KW-0028">Amino-acid biosynthesis</keyword>
<dbReference type="RefSeq" id="WP_162084144.1">
    <property type="nucleotide sequence ID" value="NZ_AP021881.1"/>
</dbReference>
<proteinExistence type="inferred from homology"/>
<evidence type="ECO:0000256" key="7">
    <source>
        <dbReference type="ARBA" id="ARBA00022723"/>
    </source>
</evidence>
<dbReference type="PANTHER" id="PTHR43808">
    <property type="entry name" value="ACETYLORNITHINE DEACETYLASE"/>
    <property type="match status" value="1"/>
</dbReference>
<comment type="similarity">
    <text evidence="2 15">Belongs to the peptidase M20A family. DapE subfamily.</text>
</comment>
<dbReference type="GO" id="GO:0009089">
    <property type="term" value="P:lysine biosynthetic process via diaminopimelate"/>
    <property type="evidence" value="ECO:0007669"/>
    <property type="project" value="UniProtKB-UniRule"/>
</dbReference>
<dbReference type="UniPathway" id="UPA00034">
    <property type="reaction ID" value="UER00021"/>
</dbReference>
<keyword evidence="7 15" id="KW-0479">Metal-binding</keyword>
<dbReference type="InterPro" id="IPR005941">
    <property type="entry name" value="DapE_proteobac"/>
</dbReference>
<evidence type="ECO:0000256" key="5">
    <source>
        <dbReference type="ARBA" id="ARBA00022391"/>
    </source>
</evidence>
<dbReference type="InterPro" id="IPR036264">
    <property type="entry name" value="Bact_exopeptidase_dim_dom"/>
</dbReference>
<comment type="catalytic activity">
    <reaction evidence="14 15">
        <text>N-succinyl-(2S,6S)-2,6-diaminopimelate + H2O = (2S,6S)-2,6-diaminopimelate + succinate</text>
        <dbReference type="Rhea" id="RHEA:22608"/>
        <dbReference type="ChEBI" id="CHEBI:15377"/>
        <dbReference type="ChEBI" id="CHEBI:30031"/>
        <dbReference type="ChEBI" id="CHEBI:57609"/>
        <dbReference type="ChEBI" id="CHEBI:58087"/>
        <dbReference type="EC" id="3.5.1.18"/>
    </reaction>
</comment>
<dbReference type="NCBIfam" id="NF009557">
    <property type="entry name" value="PRK13009.1"/>
    <property type="match status" value="1"/>
</dbReference>
<feature type="domain" description="Peptidase M20 dimerisation" evidence="16">
    <location>
        <begin position="175"/>
        <end position="282"/>
    </location>
</feature>
<evidence type="ECO:0000256" key="11">
    <source>
        <dbReference type="ARBA" id="ARBA00023154"/>
    </source>
</evidence>
<evidence type="ECO:0000256" key="15">
    <source>
        <dbReference type="HAMAP-Rule" id="MF_01690"/>
    </source>
</evidence>
<feature type="active site" evidence="15">
    <location>
        <position position="68"/>
    </location>
</feature>
<dbReference type="InterPro" id="IPR050072">
    <property type="entry name" value="Peptidase_M20A"/>
</dbReference>
<dbReference type="CDD" id="cd03891">
    <property type="entry name" value="M20_DapE_proteobac"/>
    <property type="match status" value="1"/>
</dbReference>
<feature type="binding site" evidence="15">
    <location>
        <position position="66"/>
    </location>
    <ligand>
        <name>Zn(2+)</name>
        <dbReference type="ChEBI" id="CHEBI:29105"/>
        <label>1</label>
    </ligand>
</feature>
<feature type="binding site" evidence="15">
    <location>
        <position position="162"/>
    </location>
    <ligand>
        <name>Zn(2+)</name>
        <dbReference type="ChEBI" id="CHEBI:29105"/>
        <label>1</label>
    </ligand>
</feature>
<feature type="binding site" evidence="15">
    <location>
        <position position="348"/>
    </location>
    <ligand>
        <name>Zn(2+)</name>
        <dbReference type="ChEBI" id="CHEBI:29105"/>
        <label>2</label>
    </ligand>
</feature>
<dbReference type="Gene3D" id="3.40.630.10">
    <property type="entry name" value="Zn peptidases"/>
    <property type="match status" value="2"/>
</dbReference>
<dbReference type="Pfam" id="PF07687">
    <property type="entry name" value="M20_dimer"/>
    <property type="match status" value="1"/>
</dbReference>
<dbReference type="GO" id="GO:0050897">
    <property type="term" value="F:cobalt ion binding"/>
    <property type="evidence" value="ECO:0007669"/>
    <property type="project" value="UniProtKB-UniRule"/>
</dbReference>
<dbReference type="GO" id="GO:0006526">
    <property type="term" value="P:L-arginine biosynthetic process"/>
    <property type="evidence" value="ECO:0007669"/>
    <property type="project" value="TreeGrafter"/>
</dbReference>
<dbReference type="GO" id="GO:0009014">
    <property type="term" value="F:succinyl-diaminopimelate desuccinylase activity"/>
    <property type="evidence" value="ECO:0007669"/>
    <property type="project" value="UniProtKB-UniRule"/>
</dbReference>
<evidence type="ECO:0000256" key="2">
    <source>
        <dbReference type="ARBA" id="ARBA00006746"/>
    </source>
</evidence>
<evidence type="ECO:0000256" key="8">
    <source>
        <dbReference type="ARBA" id="ARBA00022801"/>
    </source>
</evidence>
<evidence type="ECO:0000313" key="18">
    <source>
        <dbReference type="Proteomes" id="UP000463939"/>
    </source>
</evidence>
<comment type="pathway">
    <text evidence="1 15">Amino-acid biosynthesis; L-lysine biosynthesis via DAP pathway; LL-2,6-diaminopimelate from (S)-tetrahydrodipicolinate (succinylase route): step 3/3.</text>
</comment>
<evidence type="ECO:0000256" key="6">
    <source>
        <dbReference type="ARBA" id="ARBA00022605"/>
    </source>
</evidence>
<dbReference type="KEGG" id="sniv:SFSGTM_08940"/>
<dbReference type="SUPFAM" id="SSF55031">
    <property type="entry name" value="Bacterial exopeptidase dimerisation domain"/>
    <property type="match status" value="1"/>
</dbReference>
<dbReference type="Pfam" id="PF01546">
    <property type="entry name" value="Peptidase_M20"/>
    <property type="match status" value="1"/>
</dbReference>
<reference evidence="18" key="1">
    <citation type="submission" date="2019-11" db="EMBL/GenBank/DDBJ databases">
        <title>Isolation and characterization of a novel species in the genus Sulfuriferula.</title>
        <authorList>
            <person name="Mochizuki J."/>
            <person name="Kojima H."/>
            <person name="Fukui M."/>
        </authorList>
    </citation>
    <scope>NUCLEOTIDE SEQUENCE [LARGE SCALE GENOMIC DNA]</scope>
    <source>
        <strain evidence="18">SGTM</strain>
    </source>
</reference>
<dbReference type="GO" id="GO:0008777">
    <property type="term" value="F:acetylornithine deacetylase activity"/>
    <property type="evidence" value="ECO:0007669"/>
    <property type="project" value="TreeGrafter"/>
</dbReference>
<keyword evidence="9 15" id="KW-0862">Zinc</keyword>
<evidence type="ECO:0000256" key="12">
    <source>
        <dbReference type="ARBA" id="ARBA00023285"/>
    </source>
</evidence>
<dbReference type="HAMAP" id="MF_01690">
    <property type="entry name" value="DapE"/>
    <property type="match status" value="1"/>
</dbReference>
<evidence type="ECO:0000256" key="9">
    <source>
        <dbReference type="ARBA" id="ARBA00022833"/>
    </source>
</evidence>
<dbReference type="InterPro" id="IPR011650">
    <property type="entry name" value="Peptidase_M20_dimer"/>
</dbReference>
<dbReference type="GO" id="GO:0008270">
    <property type="term" value="F:zinc ion binding"/>
    <property type="evidence" value="ECO:0007669"/>
    <property type="project" value="UniProtKB-UniRule"/>
</dbReference>
<feature type="binding site" evidence="15">
    <location>
        <position position="99"/>
    </location>
    <ligand>
        <name>Zn(2+)</name>
        <dbReference type="ChEBI" id="CHEBI:29105"/>
        <label>1</label>
    </ligand>
</feature>
<keyword evidence="12 15" id="KW-0170">Cobalt</keyword>
<dbReference type="FunFam" id="3.30.70.360:FF:000011">
    <property type="entry name" value="Succinyl-diaminopimelate desuccinylase"/>
    <property type="match status" value="1"/>
</dbReference>
<dbReference type="GO" id="GO:0019877">
    <property type="term" value="P:diaminopimelate biosynthetic process"/>
    <property type="evidence" value="ECO:0007669"/>
    <property type="project" value="UniProtKB-UniRule"/>
</dbReference>
<organism evidence="17 18">
    <name type="scientific">Sulfuriferula nivalis</name>
    <dbReference type="NCBI Taxonomy" id="2675298"/>
    <lineage>
        <taxon>Bacteria</taxon>
        <taxon>Pseudomonadati</taxon>
        <taxon>Pseudomonadota</taxon>
        <taxon>Betaproteobacteria</taxon>
        <taxon>Nitrosomonadales</taxon>
        <taxon>Sulfuricellaceae</taxon>
        <taxon>Sulfuriferula</taxon>
    </lineage>
</organism>
<dbReference type="NCBIfam" id="TIGR01246">
    <property type="entry name" value="dapE_proteo"/>
    <property type="match status" value="1"/>
</dbReference>
<evidence type="ECO:0000256" key="10">
    <source>
        <dbReference type="ARBA" id="ARBA00022915"/>
    </source>
</evidence>
<dbReference type="EC" id="3.5.1.18" evidence="4 15"/>
<dbReference type="PANTHER" id="PTHR43808:SF31">
    <property type="entry name" value="N-ACETYL-L-CITRULLINE DEACETYLASE"/>
    <property type="match status" value="1"/>
</dbReference>
<evidence type="ECO:0000256" key="14">
    <source>
        <dbReference type="ARBA" id="ARBA00051301"/>
    </source>
</evidence>
<keyword evidence="10 15" id="KW-0220">Diaminopimelate biosynthesis</keyword>
<protein>
    <recommendedName>
        <fullName evidence="5 15">Succinyl-diaminopimelate desuccinylase</fullName>
        <shortName evidence="15">SDAP desuccinylase</shortName>
        <ecNumber evidence="4 15">3.5.1.18</ecNumber>
    </recommendedName>
    <alternativeName>
        <fullName evidence="13 15">N-succinyl-LL-2,6-diaminoheptanedioate amidohydrolase</fullName>
    </alternativeName>
</protein>
<evidence type="ECO:0000313" key="17">
    <source>
        <dbReference type="EMBL" id="BBP00186.1"/>
    </source>
</evidence>
<dbReference type="AlphaFoldDB" id="A0A809REX8"/>
<dbReference type="Proteomes" id="UP000463939">
    <property type="component" value="Chromosome"/>
</dbReference>
<feature type="binding site" evidence="15">
    <location>
        <position position="99"/>
    </location>
    <ligand>
        <name>Zn(2+)</name>
        <dbReference type="ChEBI" id="CHEBI:29105"/>
        <label>2</label>
    </ligand>
</feature>
<dbReference type="FunFam" id="3.40.630.10:FF:000005">
    <property type="entry name" value="Succinyl-diaminopimelate desuccinylase"/>
    <property type="match status" value="1"/>
</dbReference>
<feature type="active site" description="Proton acceptor" evidence="15">
    <location>
        <position position="133"/>
    </location>
</feature>